<dbReference type="PANTHER" id="PTHR21197:SF0">
    <property type="entry name" value="UDP-GALACTOPYRANOSE MUTASE"/>
    <property type="match status" value="1"/>
</dbReference>
<evidence type="ECO:0000259" key="6">
    <source>
        <dbReference type="Pfam" id="PF03275"/>
    </source>
</evidence>
<accession>A0A1X9SP29</accession>
<evidence type="ECO:0000256" key="2">
    <source>
        <dbReference type="ARBA" id="ARBA00009321"/>
    </source>
</evidence>
<evidence type="ECO:0000256" key="1">
    <source>
        <dbReference type="ARBA" id="ARBA00001974"/>
    </source>
</evidence>
<dbReference type="NCBIfam" id="TIGR00031">
    <property type="entry name" value="UDP-GALP_mutase"/>
    <property type="match status" value="1"/>
</dbReference>
<keyword evidence="5 7" id="KW-0413">Isomerase</keyword>
<dbReference type="AlphaFoldDB" id="A0A1X9SP29"/>
<dbReference type="GO" id="GO:0008767">
    <property type="term" value="F:UDP-galactopyranose mutase activity"/>
    <property type="evidence" value="ECO:0007669"/>
    <property type="project" value="UniProtKB-EC"/>
</dbReference>
<evidence type="ECO:0000256" key="3">
    <source>
        <dbReference type="ARBA" id="ARBA00022630"/>
    </source>
</evidence>
<keyword evidence="4" id="KW-0274">FAD</keyword>
<dbReference type="SUPFAM" id="SSF51971">
    <property type="entry name" value="Nucleotide-binding domain"/>
    <property type="match status" value="1"/>
</dbReference>
<evidence type="ECO:0000256" key="5">
    <source>
        <dbReference type="ARBA" id="ARBA00023235"/>
    </source>
</evidence>
<reference evidence="8" key="2">
    <citation type="journal article" date="2017" name="Genome Biol. Evol.">
        <title>Comparative genomic analysis identifies a Campylobacter clade deficient in selenium metabolism.</title>
        <authorList>
            <person name="Miller W.G."/>
            <person name="Yee E."/>
            <person name="Lopes B.S."/>
            <person name="Chapman M.H."/>
            <person name="Huynh S."/>
            <person name="Bono J.L."/>
            <person name="Parker C.T."/>
            <person name="Strachan N.J.C."/>
            <person name="Forbes K.J."/>
        </authorList>
    </citation>
    <scope>NUCLEOTIDE SEQUENCE [LARGE SCALE GENOMIC DNA]</scope>
    <source>
        <strain evidence="8">NCTC 13004</strain>
    </source>
</reference>
<evidence type="ECO:0000313" key="8">
    <source>
        <dbReference type="Proteomes" id="UP000202031"/>
    </source>
</evidence>
<protein>
    <submittedName>
        <fullName evidence="7">UDP-galactopyranose mutase</fullName>
        <ecNumber evidence="7">5.4.99.9</ecNumber>
    </submittedName>
</protein>
<reference evidence="8" key="1">
    <citation type="journal article" date="2017" name="Genome Biol. Evol.">
        <title>Comparative Genomic Analysis Identifies a Campylobacter Clade Deficient in Selenium Metabolism.</title>
        <authorList>
            <person name="Miller W.G."/>
            <person name="Yee E."/>
            <person name="Lopes B.S."/>
            <person name="Chapman M.H."/>
            <person name="Huynh S."/>
            <person name="Bono J.L."/>
            <person name="Parker C.T."/>
            <person name="Strachan N.J.C."/>
            <person name="Forbes K.J."/>
        </authorList>
    </citation>
    <scope>NUCLEOTIDE SEQUENCE [LARGE SCALE GENOMIC DNA]</scope>
    <source>
        <strain evidence="8">NCTC 13004</strain>
    </source>
</reference>
<dbReference type="InterPro" id="IPR004379">
    <property type="entry name" value="UDP-GALP_mutase"/>
</dbReference>
<gene>
    <name evidence="7" type="primary">glf</name>
    <name evidence="7" type="ORF">CLAN_1263</name>
</gene>
<dbReference type="GO" id="GO:0005829">
    <property type="term" value="C:cytosol"/>
    <property type="evidence" value="ECO:0007669"/>
    <property type="project" value="TreeGrafter"/>
</dbReference>
<dbReference type="PANTHER" id="PTHR21197">
    <property type="entry name" value="UDP-GALACTOPYRANOSE MUTASE"/>
    <property type="match status" value="1"/>
</dbReference>
<dbReference type="Pfam" id="PF03275">
    <property type="entry name" value="GLF"/>
    <property type="match status" value="1"/>
</dbReference>
<proteinExistence type="inferred from homology"/>
<dbReference type="GO" id="GO:0050660">
    <property type="term" value="F:flavin adenine dinucleotide binding"/>
    <property type="evidence" value="ECO:0007669"/>
    <property type="project" value="TreeGrafter"/>
</dbReference>
<dbReference type="EMBL" id="CP015578">
    <property type="protein sequence ID" value="ARQ97987.1"/>
    <property type="molecule type" value="Genomic_DNA"/>
</dbReference>
<sequence>MKNLVVGAGFSGAVIANLIATKLNEKVVVIDKKCHIAGNSYDYRDKNGIMIHKYGSHIFHTSNERVWDFVCQFGKFNQYMHKVIALIDGIETIIPFNFNTLYDLFPQTMARRLEEKLLEKFEYNTKVPILEFQKQDDKDLKYLSNYIYEKVFLHYTIKQWGVSPSNVDGAVTARVPVYLSKDNRYFQDKYQGIPLKGYTKLIENILFHKNIKIRLNTDFKDINSNKFDRIFYTGSIDEYFDYKYGQLPYRSVKFELEEYEREFYQSNSVVNYPCNYNFTRIHEYKHYLQDKTDKTVIAKEYSEAFELGKNERYYPIPKEENRILYEKYLKEANLNKNIYFLGRLGDYKYYDMDKAILRAIELFDDLSVGKI</sequence>
<organism evidence="7 8">
    <name type="scientific">Campylobacter lanienae NCTC 13004</name>
    <dbReference type="NCBI Taxonomy" id="1031753"/>
    <lineage>
        <taxon>Bacteria</taxon>
        <taxon>Pseudomonadati</taxon>
        <taxon>Campylobacterota</taxon>
        <taxon>Epsilonproteobacteria</taxon>
        <taxon>Campylobacterales</taxon>
        <taxon>Campylobacteraceae</taxon>
        <taxon>Campylobacter</taxon>
    </lineage>
</organism>
<evidence type="ECO:0000313" key="7">
    <source>
        <dbReference type="EMBL" id="ARQ97987.1"/>
    </source>
</evidence>
<comment type="cofactor">
    <cofactor evidence="1">
        <name>FAD</name>
        <dbReference type="ChEBI" id="CHEBI:57692"/>
    </cofactor>
</comment>
<dbReference type="InterPro" id="IPR015899">
    <property type="entry name" value="UDP-GalPyranose_mutase_C"/>
</dbReference>
<dbReference type="Pfam" id="PF13450">
    <property type="entry name" value="NAD_binding_8"/>
    <property type="match status" value="1"/>
</dbReference>
<keyword evidence="3" id="KW-0285">Flavoprotein</keyword>
<comment type="similarity">
    <text evidence="2">Belongs to the UDP-galactopyranose/dTDP-fucopyranose mutase family.</text>
</comment>
<dbReference type="EC" id="5.4.99.9" evidence="7"/>
<feature type="domain" description="UDP-galactopyranose mutase C-terminal" evidence="6">
    <location>
        <begin position="150"/>
        <end position="349"/>
    </location>
</feature>
<dbReference type="Proteomes" id="UP000202031">
    <property type="component" value="Chromosome"/>
</dbReference>
<dbReference type="KEGG" id="clx:CLAN_1263"/>
<dbReference type="Gene3D" id="3.40.50.720">
    <property type="entry name" value="NAD(P)-binding Rossmann-like Domain"/>
    <property type="match status" value="3"/>
</dbReference>
<name>A0A1X9SP29_9BACT</name>
<dbReference type="SUPFAM" id="SSF54373">
    <property type="entry name" value="FAD-linked reductases, C-terminal domain"/>
    <property type="match status" value="1"/>
</dbReference>
<evidence type="ECO:0000256" key="4">
    <source>
        <dbReference type="ARBA" id="ARBA00022827"/>
    </source>
</evidence>